<evidence type="ECO:0000256" key="1">
    <source>
        <dbReference type="PROSITE-ProRule" id="PRU00169"/>
    </source>
</evidence>
<dbReference type="InterPro" id="IPR001789">
    <property type="entry name" value="Sig_transdc_resp-reg_receiver"/>
</dbReference>
<dbReference type="PANTHER" id="PTHR44520">
    <property type="entry name" value="RESPONSE REGULATOR RCP1-RELATED"/>
    <property type="match status" value="1"/>
</dbReference>
<evidence type="ECO:0000313" key="4">
    <source>
        <dbReference type="Proteomes" id="UP000030518"/>
    </source>
</evidence>
<comment type="caution">
    <text evidence="3">The sequence shown here is derived from an EMBL/GenBank/DDBJ whole genome shotgun (WGS) entry which is preliminary data.</text>
</comment>
<dbReference type="SUPFAM" id="SSF52172">
    <property type="entry name" value="CheY-like"/>
    <property type="match status" value="1"/>
</dbReference>
<keyword evidence="1" id="KW-0597">Phosphoprotein</keyword>
<evidence type="ECO:0000313" key="3">
    <source>
        <dbReference type="EMBL" id="KGQ20275.1"/>
    </source>
</evidence>
<dbReference type="PANTHER" id="PTHR44520:SF1">
    <property type="entry name" value="TWO-COMPONENT SYSTEM REGULATORY PROTEIN"/>
    <property type="match status" value="1"/>
</dbReference>
<dbReference type="InterPro" id="IPR052893">
    <property type="entry name" value="TCS_response_regulator"/>
</dbReference>
<organism evidence="3 4">
    <name type="scientific">Lysobacter dokdonensis DS-58</name>
    <dbReference type="NCBI Taxonomy" id="1300345"/>
    <lineage>
        <taxon>Bacteria</taxon>
        <taxon>Pseudomonadati</taxon>
        <taxon>Pseudomonadota</taxon>
        <taxon>Gammaproteobacteria</taxon>
        <taxon>Lysobacterales</taxon>
        <taxon>Lysobacteraceae</taxon>
        <taxon>Noviluteimonas</taxon>
    </lineage>
</organism>
<dbReference type="Proteomes" id="UP000030518">
    <property type="component" value="Unassembled WGS sequence"/>
</dbReference>
<dbReference type="OrthoDB" id="9793549at2"/>
<dbReference type="Pfam" id="PF00072">
    <property type="entry name" value="Response_reg"/>
    <property type="match status" value="1"/>
</dbReference>
<reference evidence="3 4" key="1">
    <citation type="submission" date="2014-09" db="EMBL/GenBank/DDBJ databases">
        <title>Genome sequences of Lysobacter dokdonensis DS-58.</title>
        <authorList>
            <person name="Kim J.F."/>
            <person name="Kwak M.-J."/>
        </authorList>
    </citation>
    <scope>NUCLEOTIDE SEQUENCE [LARGE SCALE GENOMIC DNA]</scope>
    <source>
        <strain evidence="3 4">DS-58</strain>
    </source>
</reference>
<dbReference type="GO" id="GO:0000160">
    <property type="term" value="P:phosphorelay signal transduction system"/>
    <property type="evidence" value="ECO:0007669"/>
    <property type="project" value="InterPro"/>
</dbReference>
<dbReference type="RefSeq" id="WP_036164442.1">
    <property type="nucleotide sequence ID" value="NZ_JRKJ01000002.1"/>
</dbReference>
<dbReference type="InterPro" id="IPR011006">
    <property type="entry name" value="CheY-like_superfamily"/>
</dbReference>
<keyword evidence="4" id="KW-1185">Reference proteome</keyword>
<dbReference type="AlphaFoldDB" id="A0A0A2WPR2"/>
<dbReference type="eggNOG" id="COG0745">
    <property type="taxonomic scope" value="Bacteria"/>
</dbReference>
<dbReference type="EMBL" id="JRKJ01000002">
    <property type="protein sequence ID" value="KGQ20275.1"/>
    <property type="molecule type" value="Genomic_DNA"/>
</dbReference>
<dbReference type="CDD" id="cd17557">
    <property type="entry name" value="REC_Rcp-like"/>
    <property type="match status" value="1"/>
</dbReference>
<evidence type="ECO:0000259" key="2">
    <source>
        <dbReference type="PROSITE" id="PS50110"/>
    </source>
</evidence>
<dbReference type="SMART" id="SM00448">
    <property type="entry name" value="REC"/>
    <property type="match status" value="1"/>
</dbReference>
<protein>
    <submittedName>
        <fullName evidence="3">Two-component system response regulator</fullName>
    </submittedName>
</protein>
<dbReference type="STRING" id="1300345.LF41_811"/>
<dbReference type="Gene3D" id="3.40.50.2300">
    <property type="match status" value="1"/>
</dbReference>
<feature type="modified residue" description="4-aspartylphosphate" evidence="1">
    <location>
        <position position="67"/>
    </location>
</feature>
<proteinExistence type="predicted"/>
<dbReference type="PROSITE" id="PS50110">
    <property type="entry name" value="RESPONSE_REGULATORY"/>
    <property type="match status" value="1"/>
</dbReference>
<name>A0A0A2WPR2_9GAMM</name>
<sequence length="145" mass="16614">MNLRQVEILLVEDSKADAEMTLRTLSKHGIANHVDWVRDGVQALEWLFREGEYAGRDNGDPRLVLLDIKMPRMDGLQVLERMKRDPRTQRIPVVMMTSSREEFDLLASYTLGVNSFIVKPVDFDAFASTIAQVGMYWMIANEVPD</sequence>
<accession>A0A0A2WPR2</accession>
<dbReference type="PATRIC" id="fig|1300345.3.peg.135"/>
<gene>
    <name evidence="3" type="ORF">LF41_811</name>
</gene>
<feature type="domain" description="Response regulatory" evidence="2">
    <location>
        <begin position="7"/>
        <end position="134"/>
    </location>
</feature>